<dbReference type="EMBL" id="CAKOAT010386265">
    <property type="protein sequence ID" value="CAH8364390.1"/>
    <property type="molecule type" value="Genomic_DNA"/>
</dbReference>
<protein>
    <submittedName>
        <fullName evidence="2">Uncharacterized protein</fullName>
    </submittedName>
</protein>
<evidence type="ECO:0000313" key="3">
    <source>
        <dbReference type="Proteomes" id="UP001642260"/>
    </source>
</evidence>
<evidence type="ECO:0000256" key="1">
    <source>
        <dbReference type="SAM" id="Phobius"/>
    </source>
</evidence>
<comment type="caution">
    <text evidence="2">The sequence shown here is derived from an EMBL/GenBank/DDBJ whole genome shotgun (WGS) entry which is preliminary data.</text>
</comment>
<keyword evidence="1" id="KW-0812">Transmembrane</keyword>
<dbReference type="AlphaFoldDB" id="A0ABC8L749"/>
<sequence length="324" mass="36118">MTESNNLYTLFGLLFVARCLYDVSFIYIFFVFESDDGKQQSLHSLWFPILLQKMSRCHPDCQRAAAAKVEDDPAERAATVAANLISSARVILKLDREFTEYSAQFLVDNALVAKKPVQQGPQQRSTFTMEDCLEYLVDNASPKTESDLEEMAKEKQRRAKITVKDCLECAFKEGIPRYEHWGHLGCVSKVPPFASLMPRVPVKGEVVEVKTLEDAFELLTHGPVGAKLHVFSPEIDLVGENGVYQGPLSNGTSYVGLRDVILVSVNDVNGDVVGRVKICYKKKTSFTNVSLTQMFTRLAHNGDGSQTIEPTGLLVDFIVPRLSM</sequence>
<organism evidence="2 3">
    <name type="scientific">Eruca vesicaria subsp. sativa</name>
    <name type="common">Garden rocket</name>
    <name type="synonym">Eruca sativa</name>
    <dbReference type="NCBI Taxonomy" id="29727"/>
    <lineage>
        <taxon>Eukaryota</taxon>
        <taxon>Viridiplantae</taxon>
        <taxon>Streptophyta</taxon>
        <taxon>Embryophyta</taxon>
        <taxon>Tracheophyta</taxon>
        <taxon>Spermatophyta</taxon>
        <taxon>Magnoliopsida</taxon>
        <taxon>eudicotyledons</taxon>
        <taxon>Gunneridae</taxon>
        <taxon>Pentapetalae</taxon>
        <taxon>rosids</taxon>
        <taxon>malvids</taxon>
        <taxon>Brassicales</taxon>
        <taxon>Brassicaceae</taxon>
        <taxon>Brassiceae</taxon>
        <taxon>Eruca</taxon>
    </lineage>
</organism>
<keyword evidence="1" id="KW-0472">Membrane</keyword>
<keyword evidence="3" id="KW-1185">Reference proteome</keyword>
<feature type="transmembrane region" description="Helical" evidence="1">
    <location>
        <begin position="7"/>
        <end position="32"/>
    </location>
</feature>
<dbReference type="Proteomes" id="UP001642260">
    <property type="component" value="Unassembled WGS sequence"/>
</dbReference>
<proteinExistence type="predicted"/>
<gene>
    <name evidence="2" type="ORF">ERUC_LOCUS30122</name>
</gene>
<evidence type="ECO:0000313" key="2">
    <source>
        <dbReference type="EMBL" id="CAH8364390.1"/>
    </source>
</evidence>
<reference evidence="2 3" key="1">
    <citation type="submission" date="2022-03" db="EMBL/GenBank/DDBJ databases">
        <authorList>
            <person name="Macdonald S."/>
            <person name="Ahmed S."/>
            <person name="Newling K."/>
        </authorList>
    </citation>
    <scope>NUCLEOTIDE SEQUENCE [LARGE SCALE GENOMIC DNA]</scope>
</reference>
<name>A0ABC8L749_ERUVS</name>
<keyword evidence="1" id="KW-1133">Transmembrane helix</keyword>
<accession>A0ABC8L749</accession>